<feature type="transmembrane region" description="Helical" evidence="7">
    <location>
        <begin position="46"/>
        <end position="70"/>
    </location>
</feature>
<comment type="similarity">
    <text evidence="2">Belongs to the UPF0702 family.</text>
</comment>
<keyword evidence="5 7" id="KW-1133">Transmembrane helix</keyword>
<reference evidence="9 10" key="1">
    <citation type="journal article" date="2012" name="Stand. Genomic Sci.">
        <title>Genome sequence of the halotolerant bacterium Corynebacterium halotolerans type strain YIM 70093(T) (= DSM 44683(T)).</title>
        <authorList>
            <person name="Ruckert C."/>
            <person name="Albersmeier A."/>
            <person name="Al-Dilaimi A."/>
            <person name="Niehaus K."/>
            <person name="Szczepanowski R."/>
            <person name="Kalinowski J."/>
        </authorList>
    </citation>
    <scope>NUCLEOTIDE SEQUENCE [LARGE SCALE GENOMIC DNA]</scope>
    <source>
        <strain evidence="9">YIM 70093</strain>
    </source>
</reference>
<evidence type="ECO:0000256" key="2">
    <source>
        <dbReference type="ARBA" id="ARBA00006448"/>
    </source>
</evidence>
<dbReference type="STRING" id="1121362.A605_00995"/>
<evidence type="ECO:0000256" key="1">
    <source>
        <dbReference type="ARBA" id="ARBA00004651"/>
    </source>
</evidence>
<keyword evidence="6 7" id="KW-0472">Membrane</keyword>
<dbReference type="PANTHER" id="PTHR34582:SF6">
    <property type="entry name" value="UPF0702 TRANSMEMBRANE PROTEIN YCAP"/>
    <property type="match status" value="1"/>
</dbReference>
<name>M1NUM5_9CORY</name>
<dbReference type="AlphaFoldDB" id="M1NUM5"/>
<keyword evidence="4 7" id="KW-0812">Transmembrane</keyword>
<keyword evidence="3" id="KW-1003">Cell membrane</keyword>
<dbReference type="Proteomes" id="UP000011723">
    <property type="component" value="Chromosome"/>
</dbReference>
<dbReference type="OrthoDB" id="3266405at2"/>
<dbReference type="InterPro" id="IPR023090">
    <property type="entry name" value="UPF0702_alpha/beta_dom_sf"/>
</dbReference>
<protein>
    <recommendedName>
        <fullName evidence="8">YetF C-terminal domain-containing protein</fullName>
    </recommendedName>
</protein>
<gene>
    <name evidence="9" type="ORF">A605_00995</name>
</gene>
<accession>M1NUM5</accession>
<dbReference type="InterPro" id="IPR007353">
    <property type="entry name" value="DUF421"/>
</dbReference>
<evidence type="ECO:0000256" key="4">
    <source>
        <dbReference type="ARBA" id="ARBA00022692"/>
    </source>
</evidence>
<evidence type="ECO:0000313" key="10">
    <source>
        <dbReference type="Proteomes" id="UP000011723"/>
    </source>
</evidence>
<feature type="transmembrane region" description="Helical" evidence="7">
    <location>
        <begin position="20"/>
        <end position="39"/>
    </location>
</feature>
<dbReference type="RefSeq" id="WP_015399639.1">
    <property type="nucleotide sequence ID" value="NC_020302.1"/>
</dbReference>
<feature type="transmembrane region" description="Helical" evidence="7">
    <location>
        <begin position="76"/>
        <end position="96"/>
    </location>
</feature>
<dbReference type="GO" id="GO:0005886">
    <property type="term" value="C:plasma membrane"/>
    <property type="evidence" value="ECO:0007669"/>
    <property type="project" value="UniProtKB-SubCell"/>
</dbReference>
<organism evidence="9 10">
    <name type="scientific">Corynebacterium halotolerans YIM 70093 = DSM 44683</name>
    <dbReference type="NCBI Taxonomy" id="1121362"/>
    <lineage>
        <taxon>Bacteria</taxon>
        <taxon>Bacillati</taxon>
        <taxon>Actinomycetota</taxon>
        <taxon>Actinomycetes</taxon>
        <taxon>Mycobacteriales</taxon>
        <taxon>Corynebacteriaceae</taxon>
        <taxon>Corynebacterium</taxon>
    </lineage>
</organism>
<evidence type="ECO:0000259" key="8">
    <source>
        <dbReference type="Pfam" id="PF04239"/>
    </source>
</evidence>
<dbReference type="HOGENOM" id="CLU_077149_3_3_11"/>
<evidence type="ECO:0000256" key="5">
    <source>
        <dbReference type="ARBA" id="ARBA00022989"/>
    </source>
</evidence>
<evidence type="ECO:0000313" key="9">
    <source>
        <dbReference type="EMBL" id="AGF71215.1"/>
    </source>
</evidence>
<comment type="subcellular location">
    <subcellularLocation>
        <location evidence="1">Cell membrane</location>
        <topology evidence="1">Multi-pass membrane protein</topology>
    </subcellularLocation>
</comment>
<dbReference type="PATRIC" id="fig|1121362.3.peg.191"/>
<evidence type="ECO:0000256" key="3">
    <source>
        <dbReference type="ARBA" id="ARBA00022475"/>
    </source>
</evidence>
<evidence type="ECO:0000256" key="6">
    <source>
        <dbReference type="ARBA" id="ARBA00023136"/>
    </source>
</evidence>
<evidence type="ECO:0000256" key="7">
    <source>
        <dbReference type="SAM" id="Phobius"/>
    </source>
</evidence>
<proteinExistence type="inferred from homology"/>
<dbReference type="Gene3D" id="3.30.240.20">
    <property type="entry name" value="bsu07140 like domains"/>
    <property type="match status" value="1"/>
</dbReference>
<dbReference type="eggNOG" id="COG2323">
    <property type="taxonomic scope" value="Bacteria"/>
</dbReference>
<sequence length="184" mass="19574">MDLEEWVALVGPALGIELWRIPVVMLSAIGIYLAFLLLVRLFTPRVLARLTVFDAVVLVMFGAVAGRVVIGHPPTLAAGVVGLATLMAMEAFFGAVRSTTGLRALLQGGPVVVVAHGEVVEKALRRTHLSRLDINAVLRRAGIGSLGEVQALIAEPSGELSLFRRGQPIDAELLEGVRGAELLR</sequence>
<dbReference type="Pfam" id="PF04239">
    <property type="entry name" value="DUF421"/>
    <property type="match status" value="1"/>
</dbReference>
<dbReference type="PANTHER" id="PTHR34582">
    <property type="entry name" value="UPF0702 TRANSMEMBRANE PROTEIN YCAP"/>
    <property type="match status" value="1"/>
</dbReference>
<keyword evidence="10" id="KW-1185">Reference proteome</keyword>
<feature type="domain" description="YetF C-terminal" evidence="8">
    <location>
        <begin position="101"/>
        <end position="167"/>
    </location>
</feature>
<dbReference type="EMBL" id="CP003697">
    <property type="protein sequence ID" value="AGF71215.1"/>
    <property type="molecule type" value="Genomic_DNA"/>
</dbReference>
<dbReference type="KEGG" id="chn:A605_00995"/>